<evidence type="ECO:0000313" key="3">
    <source>
        <dbReference type="EMBL" id="ELY55343.1"/>
    </source>
</evidence>
<dbReference type="EMBL" id="AOIB01000031">
    <property type="protein sequence ID" value="ELY55343.1"/>
    <property type="molecule type" value="Genomic_DNA"/>
</dbReference>
<evidence type="ECO:0000259" key="2">
    <source>
        <dbReference type="Pfam" id="PF26496"/>
    </source>
</evidence>
<accession>L9X423</accession>
<protein>
    <recommendedName>
        <fullName evidence="2">DUF8163 domain-containing protein</fullName>
    </recommendedName>
</protein>
<feature type="domain" description="DUF8163" evidence="2">
    <location>
        <begin position="21"/>
        <end position="163"/>
    </location>
</feature>
<keyword evidence="1" id="KW-0812">Transmembrane</keyword>
<sequence length="170" mass="17166">MTDYPTGSYVESTFLTERPSPWSTALGAVALVATFGAAAGPPGVGAGIATALLWYGFGTPYAVAVGHVLLLALFPDGIDPISFVIVEAGLVTLLVVPVLRSRAPLRTATGTLLAVAGLGAVSWLAVVSLSLWQAAGVTAGAVALASYGAYRYGLVALGLVDDEPSSTTDE</sequence>
<keyword evidence="1" id="KW-1133">Transmembrane helix</keyword>
<dbReference type="RefSeq" id="WP_005558181.1">
    <property type="nucleotide sequence ID" value="NZ_AOIB01000031.1"/>
</dbReference>
<evidence type="ECO:0000313" key="4">
    <source>
        <dbReference type="Proteomes" id="UP000011688"/>
    </source>
</evidence>
<feature type="transmembrane region" description="Helical" evidence="1">
    <location>
        <begin position="80"/>
        <end position="99"/>
    </location>
</feature>
<feature type="transmembrane region" description="Helical" evidence="1">
    <location>
        <begin position="52"/>
        <end position="74"/>
    </location>
</feature>
<comment type="caution">
    <text evidence="3">The sequence shown here is derived from an EMBL/GenBank/DDBJ whole genome shotgun (WGS) entry which is preliminary data.</text>
</comment>
<feature type="transmembrane region" description="Helical" evidence="1">
    <location>
        <begin position="20"/>
        <end position="40"/>
    </location>
</feature>
<dbReference type="STRING" id="1227497.C491_16547"/>
<dbReference type="AlphaFoldDB" id="L9X423"/>
<name>L9X423_9EURY</name>
<dbReference type="eggNOG" id="arCOG11232">
    <property type="taxonomic scope" value="Archaea"/>
</dbReference>
<keyword evidence="4" id="KW-1185">Reference proteome</keyword>
<proteinExistence type="predicted"/>
<reference evidence="3 4" key="1">
    <citation type="journal article" date="2014" name="PLoS Genet.">
        <title>Phylogenetically driven sequencing of extremely halophilic archaea reveals strategies for static and dynamic osmo-response.</title>
        <authorList>
            <person name="Becker E.A."/>
            <person name="Seitzer P.M."/>
            <person name="Tritt A."/>
            <person name="Larsen D."/>
            <person name="Krusor M."/>
            <person name="Yao A.I."/>
            <person name="Wu D."/>
            <person name="Madern D."/>
            <person name="Eisen J.A."/>
            <person name="Darling A.E."/>
            <person name="Facciotti M.T."/>
        </authorList>
    </citation>
    <scope>NUCLEOTIDE SEQUENCE [LARGE SCALE GENOMIC DNA]</scope>
    <source>
        <strain evidence="3 4">DSM 10524</strain>
    </source>
</reference>
<keyword evidence="1" id="KW-0472">Membrane</keyword>
<evidence type="ECO:0000256" key="1">
    <source>
        <dbReference type="SAM" id="Phobius"/>
    </source>
</evidence>
<gene>
    <name evidence="3" type="ORF">C491_16547</name>
</gene>
<organism evidence="3 4">
    <name type="scientific">Natronococcus amylolyticus DSM 10524</name>
    <dbReference type="NCBI Taxonomy" id="1227497"/>
    <lineage>
        <taxon>Archaea</taxon>
        <taxon>Methanobacteriati</taxon>
        <taxon>Methanobacteriota</taxon>
        <taxon>Stenosarchaea group</taxon>
        <taxon>Halobacteria</taxon>
        <taxon>Halobacteriales</taxon>
        <taxon>Natrialbaceae</taxon>
        <taxon>Natronococcus</taxon>
    </lineage>
</organism>
<dbReference type="Pfam" id="PF26496">
    <property type="entry name" value="DUF8163"/>
    <property type="match status" value="1"/>
</dbReference>
<dbReference type="InterPro" id="IPR058477">
    <property type="entry name" value="DUF8163"/>
</dbReference>
<feature type="transmembrane region" description="Helical" evidence="1">
    <location>
        <begin position="111"/>
        <end position="132"/>
    </location>
</feature>
<dbReference type="Proteomes" id="UP000011688">
    <property type="component" value="Unassembled WGS sequence"/>
</dbReference>
<dbReference type="OrthoDB" id="188294at2157"/>